<protein>
    <submittedName>
        <fullName evidence="1">Uncharacterized protein</fullName>
    </submittedName>
</protein>
<sequence>MSLKKLGPEFSGKPHPSAIYTSRSLSSFISKCSSIGNSSKEYISRELEFDINLSNISNALGTKRKIEEININSHENSGKSSRTSLTDRE</sequence>
<name>A0A2I1FGL4_9GLOM</name>
<dbReference type="EMBL" id="CAGKOT010000020">
    <property type="protein sequence ID" value="CAB5364713.1"/>
    <property type="molecule type" value="Genomic_DNA"/>
</dbReference>
<evidence type="ECO:0000313" key="2">
    <source>
        <dbReference type="Proteomes" id="UP000684084"/>
    </source>
</evidence>
<organism evidence="1 2">
    <name type="scientific">Rhizophagus irregularis</name>
    <dbReference type="NCBI Taxonomy" id="588596"/>
    <lineage>
        <taxon>Eukaryota</taxon>
        <taxon>Fungi</taxon>
        <taxon>Fungi incertae sedis</taxon>
        <taxon>Mucoromycota</taxon>
        <taxon>Glomeromycotina</taxon>
        <taxon>Glomeromycetes</taxon>
        <taxon>Glomerales</taxon>
        <taxon>Glomeraceae</taxon>
        <taxon>Rhizophagus</taxon>
    </lineage>
</organism>
<reference evidence="1" key="1">
    <citation type="submission" date="2020-05" db="EMBL/GenBank/DDBJ databases">
        <authorList>
            <person name="Rincon C."/>
            <person name="Sanders R I."/>
            <person name="Robbins C."/>
            <person name="Chaturvedi A."/>
        </authorList>
    </citation>
    <scope>NUCLEOTIDE SEQUENCE</scope>
    <source>
        <strain evidence="1">CHB12</strain>
    </source>
</reference>
<gene>
    <name evidence="1" type="ORF">CHRIB12_LOCUS10108</name>
</gene>
<comment type="caution">
    <text evidence="1">The sequence shown here is derived from an EMBL/GenBank/DDBJ whole genome shotgun (WGS) entry which is preliminary data.</text>
</comment>
<dbReference type="VEuPathDB" id="FungiDB:RhiirFUN_003720"/>
<dbReference type="Proteomes" id="UP000684084">
    <property type="component" value="Unassembled WGS sequence"/>
</dbReference>
<accession>A0A2I1FGL4</accession>
<dbReference type="VEuPathDB" id="FungiDB:RhiirA1_474802"/>
<dbReference type="OrthoDB" id="2385107at2759"/>
<dbReference type="AlphaFoldDB" id="A0A2I1FGL4"/>
<proteinExistence type="predicted"/>
<evidence type="ECO:0000313" key="1">
    <source>
        <dbReference type="EMBL" id="CAB5364713.1"/>
    </source>
</evidence>